<proteinExistence type="predicted"/>
<gene>
    <name evidence="2" type="ordered locus">SGR_182</name>
</gene>
<dbReference type="KEGG" id="sgr:SGR_182"/>
<dbReference type="HOGENOM" id="CLU_2865876_0_0_11"/>
<dbReference type="EMBL" id="AP009493">
    <property type="protein sequence ID" value="BAG17011.1"/>
    <property type="molecule type" value="Genomic_DNA"/>
</dbReference>
<feature type="compositionally biased region" description="Basic and acidic residues" evidence="1">
    <location>
        <begin position="29"/>
        <end position="57"/>
    </location>
</feature>
<dbReference type="AlphaFoldDB" id="B1VNI8"/>
<dbReference type="Proteomes" id="UP000001685">
    <property type="component" value="Chromosome"/>
</dbReference>
<organism evidence="2 3">
    <name type="scientific">Streptomyces griseus subsp. griseus (strain JCM 4626 / CBS 651.72 / NBRC 13350 / KCC S-0626 / ISP 5235)</name>
    <dbReference type="NCBI Taxonomy" id="455632"/>
    <lineage>
        <taxon>Bacteria</taxon>
        <taxon>Bacillati</taxon>
        <taxon>Actinomycetota</taxon>
        <taxon>Actinomycetes</taxon>
        <taxon>Kitasatosporales</taxon>
        <taxon>Streptomycetaceae</taxon>
        <taxon>Streptomyces</taxon>
    </lineage>
</organism>
<evidence type="ECO:0000256" key="1">
    <source>
        <dbReference type="SAM" id="MobiDB-lite"/>
    </source>
</evidence>
<protein>
    <submittedName>
        <fullName evidence="2">Uncharacterized protein</fullName>
    </submittedName>
</protein>
<sequence length="64" mass="6630">MPASPELGAGQQETEDFTGVGAPGGVVGQDRDGGGQEWTKYAKHDAGERHNEQHHEGGFPVGTG</sequence>
<accession>B1VNI8</accession>
<feature type="region of interest" description="Disordered" evidence="1">
    <location>
        <begin position="1"/>
        <end position="64"/>
    </location>
</feature>
<evidence type="ECO:0000313" key="2">
    <source>
        <dbReference type="EMBL" id="BAG17011.1"/>
    </source>
</evidence>
<name>B1VNI8_STRGG</name>
<reference evidence="3" key="1">
    <citation type="journal article" date="2008" name="J. Bacteriol.">
        <title>Genome sequence of the streptomycin-producing microorganism Streptomyces griseus IFO 13350.</title>
        <authorList>
            <person name="Ohnishi Y."/>
            <person name="Ishikawa J."/>
            <person name="Hara H."/>
            <person name="Suzuki H."/>
            <person name="Ikenoya M."/>
            <person name="Ikeda H."/>
            <person name="Yamashita A."/>
            <person name="Hattori M."/>
            <person name="Horinouchi S."/>
        </authorList>
    </citation>
    <scope>NUCLEOTIDE SEQUENCE [LARGE SCALE GENOMIC DNA]</scope>
    <source>
        <strain evidence="3">JCM 4626 / NBRC 13350</strain>
    </source>
</reference>
<evidence type="ECO:0000313" key="3">
    <source>
        <dbReference type="Proteomes" id="UP000001685"/>
    </source>
</evidence>